<protein>
    <submittedName>
        <fullName evidence="1">Uncharacterized protein</fullName>
    </submittedName>
</protein>
<comment type="caution">
    <text evidence="1">The sequence shown here is derived from an EMBL/GenBank/DDBJ whole genome shotgun (WGS) entry which is preliminary data.</text>
</comment>
<reference evidence="1" key="1">
    <citation type="submission" date="2019-08" db="EMBL/GenBank/DDBJ databases">
        <authorList>
            <person name="Kucharzyk K."/>
            <person name="Murdoch R.W."/>
            <person name="Higgins S."/>
            <person name="Loffler F."/>
        </authorList>
    </citation>
    <scope>NUCLEOTIDE SEQUENCE</scope>
</reference>
<sequence>MLSIAEIQSAAEALLKSRFTDTQTVYRDLAPKGFARPSFLVECGPVKMEDAGCGMLDITATVTVTSFLPVDDYHNTQITALQTRMMSVQELFAVGYLEVGGRALHVTGNTGDYGFDFASVTLTLSYADDRPGEEAPDAAMGEVRTTIKIQEV</sequence>
<dbReference type="EMBL" id="VSSQ01102331">
    <property type="protein sequence ID" value="MPN43738.1"/>
    <property type="molecule type" value="Genomic_DNA"/>
</dbReference>
<dbReference type="InterPro" id="IPR049254">
    <property type="entry name" value="Phage_tail_terminator"/>
</dbReference>
<proteinExistence type="predicted"/>
<evidence type="ECO:0000313" key="1">
    <source>
        <dbReference type="EMBL" id="MPN43738.1"/>
    </source>
</evidence>
<name>A0A645HXK6_9ZZZZ</name>
<dbReference type="Pfam" id="PF20765">
    <property type="entry name" value="Phage_tail_terminator_8"/>
    <property type="match status" value="1"/>
</dbReference>
<accession>A0A645HXK6</accession>
<gene>
    <name evidence="1" type="ORF">SDC9_191298</name>
</gene>
<dbReference type="AlphaFoldDB" id="A0A645HXK6"/>
<organism evidence="1">
    <name type="scientific">bioreactor metagenome</name>
    <dbReference type="NCBI Taxonomy" id="1076179"/>
    <lineage>
        <taxon>unclassified sequences</taxon>
        <taxon>metagenomes</taxon>
        <taxon>ecological metagenomes</taxon>
    </lineage>
</organism>